<keyword evidence="2 10" id="KW-0813">Transport</keyword>
<comment type="similarity">
    <text evidence="10 11">Belongs to the TonB-dependent receptor family.</text>
</comment>
<evidence type="ECO:0000256" key="10">
    <source>
        <dbReference type="PROSITE-ProRule" id="PRU01360"/>
    </source>
</evidence>
<keyword evidence="9 10" id="KW-0998">Cell outer membrane</keyword>
<dbReference type="GO" id="GO:0044718">
    <property type="term" value="P:siderophore transmembrane transport"/>
    <property type="evidence" value="ECO:0007669"/>
    <property type="project" value="TreeGrafter"/>
</dbReference>
<keyword evidence="6 11" id="KW-0798">TonB box</keyword>
<proteinExistence type="inferred from homology"/>
<evidence type="ECO:0000256" key="8">
    <source>
        <dbReference type="ARBA" id="ARBA00023170"/>
    </source>
</evidence>
<dbReference type="PROSITE" id="PS52016">
    <property type="entry name" value="TONB_DEPENDENT_REC_3"/>
    <property type="match status" value="1"/>
</dbReference>
<comment type="caution">
    <text evidence="14">The sequence shown here is derived from an EMBL/GenBank/DDBJ whole genome shotgun (WGS) entry which is preliminary data.</text>
</comment>
<evidence type="ECO:0000256" key="1">
    <source>
        <dbReference type="ARBA" id="ARBA00004571"/>
    </source>
</evidence>
<dbReference type="InterPro" id="IPR039426">
    <property type="entry name" value="TonB-dep_rcpt-like"/>
</dbReference>
<keyword evidence="8 14" id="KW-0675">Receptor</keyword>
<dbReference type="AlphaFoldDB" id="A0A4V2MHH5"/>
<evidence type="ECO:0000256" key="3">
    <source>
        <dbReference type="ARBA" id="ARBA00022452"/>
    </source>
</evidence>
<evidence type="ECO:0000256" key="2">
    <source>
        <dbReference type="ARBA" id="ARBA00022448"/>
    </source>
</evidence>
<comment type="subcellular location">
    <subcellularLocation>
        <location evidence="1 10">Cell outer membrane</location>
        <topology evidence="1 10">Multi-pass membrane protein</topology>
    </subcellularLocation>
</comment>
<dbReference type="Pfam" id="PF00593">
    <property type="entry name" value="TonB_dep_Rec_b-barrel"/>
    <property type="match status" value="1"/>
</dbReference>
<dbReference type="InterPro" id="IPR036942">
    <property type="entry name" value="Beta-barrel_TonB_sf"/>
</dbReference>
<feature type="domain" description="TonB-dependent receptor-like beta-barrel" evidence="12">
    <location>
        <begin position="123"/>
        <end position="606"/>
    </location>
</feature>
<reference evidence="14 15" key="1">
    <citation type="submission" date="2019-02" db="EMBL/GenBank/DDBJ databases">
        <title>Pedobacter sp. RP-1-13 sp. nov., isolated from Arctic soil.</title>
        <authorList>
            <person name="Dahal R.H."/>
        </authorList>
    </citation>
    <scope>NUCLEOTIDE SEQUENCE [LARGE SCALE GENOMIC DNA]</scope>
    <source>
        <strain evidence="14 15">RP-1-13</strain>
    </source>
</reference>
<dbReference type="GO" id="GO:0015344">
    <property type="term" value="F:siderophore uptake transmembrane transporter activity"/>
    <property type="evidence" value="ECO:0007669"/>
    <property type="project" value="TreeGrafter"/>
</dbReference>
<evidence type="ECO:0000259" key="13">
    <source>
        <dbReference type="Pfam" id="PF07715"/>
    </source>
</evidence>
<accession>A0A4V2MHH5</accession>
<dbReference type="EMBL" id="SJSK01000010">
    <property type="protein sequence ID" value="TCC86506.1"/>
    <property type="molecule type" value="Genomic_DNA"/>
</dbReference>
<feature type="domain" description="TonB-dependent receptor plug" evidence="13">
    <location>
        <begin position="3"/>
        <end position="109"/>
    </location>
</feature>
<dbReference type="PANTHER" id="PTHR30069">
    <property type="entry name" value="TONB-DEPENDENT OUTER MEMBRANE RECEPTOR"/>
    <property type="match status" value="1"/>
</dbReference>
<dbReference type="SUPFAM" id="SSF56935">
    <property type="entry name" value="Porins"/>
    <property type="match status" value="1"/>
</dbReference>
<name>A0A4V2MHH5_9SPHI</name>
<evidence type="ECO:0000313" key="15">
    <source>
        <dbReference type="Proteomes" id="UP000292884"/>
    </source>
</evidence>
<keyword evidence="5" id="KW-0732">Signal</keyword>
<dbReference type="Pfam" id="PF07715">
    <property type="entry name" value="Plug"/>
    <property type="match status" value="1"/>
</dbReference>
<keyword evidence="15" id="KW-1185">Reference proteome</keyword>
<dbReference type="InterPro" id="IPR000531">
    <property type="entry name" value="Beta-barrel_TonB"/>
</dbReference>
<dbReference type="PANTHER" id="PTHR30069:SF29">
    <property type="entry name" value="HEMOGLOBIN AND HEMOGLOBIN-HAPTOGLOBIN-BINDING PROTEIN 1-RELATED"/>
    <property type="match status" value="1"/>
</dbReference>
<protein>
    <submittedName>
        <fullName evidence="14">TonB-dependent receptor</fullName>
    </submittedName>
</protein>
<dbReference type="InterPro" id="IPR012910">
    <property type="entry name" value="Plug_dom"/>
</dbReference>
<gene>
    <name evidence="14" type="ORF">EZ428_23600</name>
</gene>
<evidence type="ECO:0000256" key="6">
    <source>
        <dbReference type="ARBA" id="ARBA00023077"/>
    </source>
</evidence>
<organism evidence="14 15">
    <name type="scientific">Pedobacter frigiditerrae</name>
    <dbReference type="NCBI Taxonomy" id="2530452"/>
    <lineage>
        <taxon>Bacteria</taxon>
        <taxon>Pseudomonadati</taxon>
        <taxon>Bacteroidota</taxon>
        <taxon>Sphingobacteriia</taxon>
        <taxon>Sphingobacteriales</taxon>
        <taxon>Sphingobacteriaceae</taxon>
        <taxon>Pedobacter</taxon>
    </lineage>
</organism>
<dbReference type="Gene3D" id="2.170.130.10">
    <property type="entry name" value="TonB-dependent receptor, plug domain"/>
    <property type="match status" value="1"/>
</dbReference>
<dbReference type="Gene3D" id="2.40.170.20">
    <property type="entry name" value="TonB-dependent receptor, beta-barrel domain"/>
    <property type="match status" value="1"/>
</dbReference>
<sequence>MRSIGSVSILDSNQIKNQSSSALVGLVNTAPGVRMEERSPGSYRLSLRGSLLRSPFGIRNVKIYIDDFPLTDAGGNTYLNSLDVAAVGSLEIYKGPEASIFGANTGGAVLINSTLKKANSLNLSTTTGSYGLFHQTASLNQSTKNFNFNFTGGYQQSDGYRENSELKRRYIQTSQLWDYSVKGKLKAFVFYSDLDYQTPGGLTAAQLATNPRAARPATPTLPSAITQKAAIYNKTFFAGLSNNYSFNQHFRHIIALFTSNTDFKNPFITNYEKRKESTIGIRTFLEYATITNNIKYNIQGGLESSRTKTEINNYGNAQGVAINLTASDDLKAHQDFGFLKLNLDIKQKLLVELGSSLNFFSYDYQSYFPVAIAEKQRSFKTRLMPKIAASYLVDSNLTFRASVSKGYSPPTLAEVRSSDNIINNGLQAEAGWNYETGLRFQTKNKRFFADGMLFYFHLKDAIVRRLNSSDVEYFINAGGTKQLGTEFQMSVWLIKANPTQFLNGLLVSNSFTYSHFKFDDFKNAGLDYSGNKLTGVPKQTIVSSLMFNFQKGIYLFAQHNYTSTIPLNDANTVFAKKYHLADVKTGIRNLKISKTVLDISFGVNNLLNQDYSLGNDLNAANNRYFNPAMKRNYYVSLDLTL</sequence>
<evidence type="ECO:0000313" key="14">
    <source>
        <dbReference type="EMBL" id="TCC86506.1"/>
    </source>
</evidence>
<dbReference type="InterPro" id="IPR037066">
    <property type="entry name" value="Plug_dom_sf"/>
</dbReference>
<evidence type="ECO:0000256" key="11">
    <source>
        <dbReference type="RuleBase" id="RU003357"/>
    </source>
</evidence>
<evidence type="ECO:0000256" key="5">
    <source>
        <dbReference type="ARBA" id="ARBA00022729"/>
    </source>
</evidence>
<evidence type="ECO:0000256" key="7">
    <source>
        <dbReference type="ARBA" id="ARBA00023136"/>
    </source>
</evidence>
<evidence type="ECO:0000256" key="4">
    <source>
        <dbReference type="ARBA" id="ARBA00022692"/>
    </source>
</evidence>
<keyword evidence="4 10" id="KW-0812">Transmembrane</keyword>
<evidence type="ECO:0000259" key="12">
    <source>
        <dbReference type="Pfam" id="PF00593"/>
    </source>
</evidence>
<dbReference type="GO" id="GO:0009279">
    <property type="term" value="C:cell outer membrane"/>
    <property type="evidence" value="ECO:0007669"/>
    <property type="project" value="UniProtKB-SubCell"/>
</dbReference>
<evidence type="ECO:0000256" key="9">
    <source>
        <dbReference type="ARBA" id="ARBA00023237"/>
    </source>
</evidence>
<keyword evidence="7 10" id="KW-0472">Membrane</keyword>
<keyword evidence="3 10" id="KW-1134">Transmembrane beta strand</keyword>
<dbReference type="Proteomes" id="UP000292884">
    <property type="component" value="Unassembled WGS sequence"/>
</dbReference>
<dbReference type="OrthoDB" id="9782587at2"/>